<comment type="caution">
    <text evidence="1">The sequence shown here is derived from an EMBL/GenBank/DDBJ whole genome shotgun (WGS) entry which is preliminary data.</text>
</comment>
<proteinExistence type="predicted"/>
<dbReference type="Proteomes" id="UP000070160">
    <property type="component" value="Unassembled WGS sequence"/>
</dbReference>
<reference evidence="2" key="1">
    <citation type="submission" date="2016-01" db="EMBL/GenBank/DDBJ databases">
        <authorList>
            <person name="Mitreva M."/>
            <person name="Pepin K.H."/>
            <person name="Mihindukulasuriya K.A."/>
            <person name="Fulton R."/>
            <person name="Fronick C."/>
            <person name="O'Laughlin M."/>
            <person name="Miner T."/>
            <person name="Herter B."/>
            <person name="Rosa B.A."/>
            <person name="Cordes M."/>
            <person name="Tomlinson C."/>
            <person name="Wollam A."/>
            <person name="Palsikar V.B."/>
            <person name="Mardis E.R."/>
            <person name="Wilson R.K."/>
        </authorList>
    </citation>
    <scope>NUCLEOTIDE SEQUENCE [LARGE SCALE GENOMIC DNA]</scope>
    <source>
        <strain evidence="2">KA00182</strain>
    </source>
</reference>
<name>A0A134CCZ5_9FIRM</name>
<evidence type="ECO:0000313" key="1">
    <source>
        <dbReference type="EMBL" id="KXB90088.1"/>
    </source>
</evidence>
<accession>A0A134CCZ5</accession>
<evidence type="ECO:0000313" key="2">
    <source>
        <dbReference type="Proteomes" id="UP000070160"/>
    </source>
</evidence>
<sequence>MGVWDTLRKSDRNRTRLEQMYEDAYALCNSPTRQNETLGPKERQRVEMGVACEQIANGTGEFGRTVTNPIPVNGLFGAWTYLSRLRWMQTGSKVFFHQLRQEGSIMVFALINRSGTWQDTLYVDPYHPYASRHRPKGYMLEKEFVFPRGVTTHIVAFPQGLYRYIQQEAKRRLGIALADEEGKYIQVEKTTYP</sequence>
<dbReference type="AlphaFoldDB" id="A0A134CCZ5"/>
<dbReference type="STRING" id="1588748.HMPREF3182_01400"/>
<protein>
    <submittedName>
        <fullName evidence="1">Uncharacterized protein</fullName>
    </submittedName>
</protein>
<keyword evidence="2" id="KW-1185">Reference proteome</keyword>
<dbReference type="RefSeq" id="WP_062486419.1">
    <property type="nucleotide sequence ID" value="NZ_KQ960955.1"/>
</dbReference>
<dbReference type="EMBL" id="LSDT01000050">
    <property type="protein sequence ID" value="KXB90088.1"/>
    <property type="molecule type" value="Genomic_DNA"/>
</dbReference>
<gene>
    <name evidence="1" type="ORF">HMPREF3182_01400</name>
</gene>
<organism evidence="1 2">
    <name type="scientific">Megasphaera hutchinsoni</name>
    <dbReference type="NCBI Taxonomy" id="1588748"/>
    <lineage>
        <taxon>Bacteria</taxon>
        <taxon>Bacillati</taxon>
        <taxon>Bacillota</taxon>
        <taxon>Negativicutes</taxon>
        <taxon>Veillonellales</taxon>
        <taxon>Veillonellaceae</taxon>
        <taxon>Megasphaera</taxon>
    </lineage>
</organism>